<reference evidence="1 2" key="1">
    <citation type="submission" date="2018-08" db="EMBL/GenBank/DDBJ databases">
        <title>Genomic investigation of the strawberry pathogen Phytophthora fragariae indicates pathogenicity is determined by transcriptional variation in three key races.</title>
        <authorList>
            <person name="Adams T.M."/>
            <person name="Armitage A.D."/>
            <person name="Sobczyk M.K."/>
            <person name="Bates H.J."/>
            <person name="Dunwell J.M."/>
            <person name="Nellist C.F."/>
            <person name="Harrison R.J."/>
        </authorList>
    </citation>
    <scope>NUCLEOTIDE SEQUENCE [LARGE SCALE GENOMIC DNA]</scope>
    <source>
        <strain evidence="1 2">BC-1</strain>
    </source>
</reference>
<dbReference type="Proteomes" id="UP000440367">
    <property type="component" value="Unassembled WGS sequence"/>
</dbReference>
<dbReference type="InterPro" id="IPR052050">
    <property type="entry name" value="SecEffector_AnkRepeat"/>
</dbReference>
<dbReference type="AlphaFoldDB" id="A0A6A3VN26"/>
<protein>
    <recommendedName>
        <fullName evidence="3">Ankyrin repeat protein</fullName>
    </recommendedName>
</protein>
<evidence type="ECO:0000313" key="2">
    <source>
        <dbReference type="Proteomes" id="UP000440367"/>
    </source>
</evidence>
<dbReference type="PANTHER" id="PTHR46586:SF3">
    <property type="entry name" value="ANKYRIN REPEAT-CONTAINING PROTEIN"/>
    <property type="match status" value="1"/>
</dbReference>
<sequence length="338" mass="37623">MPASLQPARYYPPLLTTTSTPTSISISMPRAARRPPPPSPPLLASVAFVCRQWPRVEALDHVTRELDALLDCSQLWTLARASGAGLEHLVARIAARDAQILRRMDKLQRQALATTAMAAAAANGHVAVLRLLAEQLFPCARVTKAVETAARNGQVEVLQWLHERQEALDVFWGAREMLVAVRGGHLDVAQWLHRHTSPPEHQFLIDEAARNGDLVMIQWLHGVGAADECTVNAVANAAENGHLETLKWLTEHCFHKESAFGGHFDILDFLHREGLASCTADVSIKAVAEGHLEILEWLFLHYPEPIPSGRLLRIAKRHDLYCVDWLVRTGKAVDYDMW</sequence>
<comment type="caution">
    <text evidence="1">The sequence shown here is derived from an EMBL/GenBank/DDBJ whole genome shotgun (WGS) entry which is preliminary data.</text>
</comment>
<dbReference type="SUPFAM" id="SSF48403">
    <property type="entry name" value="Ankyrin repeat"/>
    <property type="match status" value="1"/>
</dbReference>
<accession>A0A6A3VN26</accession>
<gene>
    <name evidence="1" type="ORF">PF002_g30120</name>
</gene>
<name>A0A6A3VN26_9STRA</name>
<dbReference type="Gene3D" id="1.25.40.20">
    <property type="entry name" value="Ankyrin repeat-containing domain"/>
    <property type="match status" value="2"/>
</dbReference>
<dbReference type="EMBL" id="QXGD01004489">
    <property type="protein sequence ID" value="KAE9170322.1"/>
    <property type="molecule type" value="Genomic_DNA"/>
</dbReference>
<evidence type="ECO:0008006" key="3">
    <source>
        <dbReference type="Google" id="ProtNLM"/>
    </source>
</evidence>
<organism evidence="1 2">
    <name type="scientific">Phytophthora fragariae</name>
    <dbReference type="NCBI Taxonomy" id="53985"/>
    <lineage>
        <taxon>Eukaryota</taxon>
        <taxon>Sar</taxon>
        <taxon>Stramenopiles</taxon>
        <taxon>Oomycota</taxon>
        <taxon>Peronosporomycetes</taxon>
        <taxon>Peronosporales</taxon>
        <taxon>Peronosporaceae</taxon>
        <taxon>Phytophthora</taxon>
    </lineage>
</organism>
<dbReference type="InterPro" id="IPR036770">
    <property type="entry name" value="Ankyrin_rpt-contain_sf"/>
</dbReference>
<dbReference type="PANTHER" id="PTHR46586">
    <property type="entry name" value="ANKYRIN REPEAT-CONTAINING PROTEIN"/>
    <property type="match status" value="1"/>
</dbReference>
<evidence type="ECO:0000313" key="1">
    <source>
        <dbReference type="EMBL" id="KAE9170322.1"/>
    </source>
</evidence>
<proteinExistence type="predicted"/>